<reference evidence="2" key="2">
    <citation type="submission" date="2020-11" db="EMBL/GenBank/DDBJ databases">
        <authorList>
            <person name="McCartney M.A."/>
            <person name="Auch B."/>
            <person name="Kono T."/>
            <person name="Mallez S."/>
            <person name="Becker A."/>
            <person name="Gohl D.M."/>
            <person name="Silverstein K.A.T."/>
            <person name="Koren S."/>
            <person name="Bechman K.B."/>
            <person name="Herman A."/>
            <person name="Abrahante J.E."/>
            <person name="Garbe J."/>
        </authorList>
    </citation>
    <scope>NUCLEOTIDE SEQUENCE</scope>
    <source>
        <strain evidence="2">Duluth1</strain>
        <tissue evidence="2">Whole animal</tissue>
    </source>
</reference>
<proteinExistence type="predicted"/>
<keyword evidence="3" id="KW-1185">Reference proteome</keyword>
<comment type="caution">
    <text evidence="2">The sequence shown here is derived from an EMBL/GenBank/DDBJ whole genome shotgun (WGS) entry which is preliminary data.</text>
</comment>
<sequence length="173" mass="19588">MQIANTQTNTTTVHVHPSNDIVGNDGNSIGDSTIQLPVDHGMDVKGQSISVRVTTRPRDTSDGDSWCEDEFQLVENHRVERYCLIGLRSTVNTRLLTTEVEDQGPKVKAIRVFPIRRDPGRALVKLTLVANDNASLVLTDNFWPAYVRCLPWRSRETRREHKVPMNGSRNQRL</sequence>
<evidence type="ECO:0000313" key="2">
    <source>
        <dbReference type="EMBL" id="KAH3864083.1"/>
    </source>
</evidence>
<dbReference type="Proteomes" id="UP000828390">
    <property type="component" value="Unassembled WGS sequence"/>
</dbReference>
<feature type="compositionally biased region" description="Low complexity" evidence="1">
    <location>
        <begin position="1"/>
        <end position="16"/>
    </location>
</feature>
<evidence type="ECO:0000256" key="1">
    <source>
        <dbReference type="SAM" id="MobiDB-lite"/>
    </source>
</evidence>
<name>A0A9D4LSV2_DREPO</name>
<protein>
    <submittedName>
        <fullName evidence="2">Uncharacterized protein</fullName>
    </submittedName>
</protein>
<feature type="region of interest" description="Disordered" evidence="1">
    <location>
        <begin position="1"/>
        <end position="27"/>
    </location>
</feature>
<gene>
    <name evidence="2" type="ORF">DPMN_027097</name>
</gene>
<dbReference type="AlphaFoldDB" id="A0A9D4LSV2"/>
<reference evidence="2" key="1">
    <citation type="journal article" date="2019" name="bioRxiv">
        <title>The Genome of the Zebra Mussel, Dreissena polymorpha: A Resource for Invasive Species Research.</title>
        <authorList>
            <person name="McCartney M.A."/>
            <person name="Auch B."/>
            <person name="Kono T."/>
            <person name="Mallez S."/>
            <person name="Zhang Y."/>
            <person name="Obille A."/>
            <person name="Becker A."/>
            <person name="Abrahante J.E."/>
            <person name="Garbe J."/>
            <person name="Badalamenti J.P."/>
            <person name="Herman A."/>
            <person name="Mangelson H."/>
            <person name="Liachko I."/>
            <person name="Sullivan S."/>
            <person name="Sone E.D."/>
            <person name="Koren S."/>
            <person name="Silverstein K.A.T."/>
            <person name="Beckman K.B."/>
            <person name="Gohl D.M."/>
        </authorList>
    </citation>
    <scope>NUCLEOTIDE SEQUENCE</scope>
    <source>
        <strain evidence="2">Duluth1</strain>
        <tissue evidence="2">Whole animal</tissue>
    </source>
</reference>
<accession>A0A9D4LSV2</accession>
<organism evidence="2 3">
    <name type="scientific">Dreissena polymorpha</name>
    <name type="common">Zebra mussel</name>
    <name type="synonym">Mytilus polymorpha</name>
    <dbReference type="NCBI Taxonomy" id="45954"/>
    <lineage>
        <taxon>Eukaryota</taxon>
        <taxon>Metazoa</taxon>
        <taxon>Spiralia</taxon>
        <taxon>Lophotrochozoa</taxon>
        <taxon>Mollusca</taxon>
        <taxon>Bivalvia</taxon>
        <taxon>Autobranchia</taxon>
        <taxon>Heteroconchia</taxon>
        <taxon>Euheterodonta</taxon>
        <taxon>Imparidentia</taxon>
        <taxon>Neoheterodontei</taxon>
        <taxon>Myida</taxon>
        <taxon>Dreissenoidea</taxon>
        <taxon>Dreissenidae</taxon>
        <taxon>Dreissena</taxon>
    </lineage>
</organism>
<evidence type="ECO:0000313" key="3">
    <source>
        <dbReference type="Proteomes" id="UP000828390"/>
    </source>
</evidence>
<dbReference type="EMBL" id="JAIWYP010000002">
    <property type="protein sequence ID" value="KAH3864083.1"/>
    <property type="molecule type" value="Genomic_DNA"/>
</dbReference>